<reference evidence="1" key="1">
    <citation type="submission" date="2020-06" db="EMBL/GenBank/DDBJ databases">
        <authorList>
            <person name="Li T."/>
            <person name="Hu X."/>
            <person name="Zhang T."/>
            <person name="Song X."/>
            <person name="Zhang H."/>
            <person name="Dai N."/>
            <person name="Sheng W."/>
            <person name="Hou X."/>
            <person name="Wei L."/>
        </authorList>
    </citation>
    <scope>NUCLEOTIDE SEQUENCE</scope>
    <source>
        <strain evidence="1">G01</strain>
        <tissue evidence="1">Leaf</tissue>
    </source>
</reference>
<accession>A0AAW2K637</accession>
<protein>
    <recommendedName>
        <fullName evidence="2">Aminotransferase-like plant mobile domain-containing protein</fullName>
    </recommendedName>
</protein>
<dbReference type="EMBL" id="JACGWK010000275">
    <property type="protein sequence ID" value="KAL0302375.1"/>
    <property type="molecule type" value="Genomic_DNA"/>
</dbReference>
<dbReference type="AlphaFoldDB" id="A0AAW2K637"/>
<evidence type="ECO:0008006" key="2">
    <source>
        <dbReference type="Google" id="ProtNLM"/>
    </source>
</evidence>
<name>A0AAW2K637_9LAMI</name>
<reference evidence="1" key="2">
    <citation type="journal article" date="2024" name="Plant">
        <title>Genomic evolution and insights into agronomic trait innovations of Sesamum species.</title>
        <authorList>
            <person name="Miao H."/>
            <person name="Wang L."/>
            <person name="Qu L."/>
            <person name="Liu H."/>
            <person name="Sun Y."/>
            <person name="Le M."/>
            <person name="Wang Q."/>
            <person name="Wei S."/>
            <person name="Zheng Y."/>
            <person name="Lin W."/>
            <person name="Duan Y."/>
            <person name="Cao H."/>
            <person name="Xiong S."/>
            <person name="Wang X."/>
            <person name="Wei L."/>
            <person name="Li C."/>
            <person name="Ma Q."/>
            <person name="Ju M."/>
            <person name="Zhao R."/>
            <person name="Li G."/>
            <person name="Mu C."/>
            <person name="Tian Q."/>
            <person name="Mei H."/>
            <person name="Zhang T."/>
            <person name="Gao T."/>
            <person name="Zhang H."/>
        </authorList>
    </citation>
    <scope>NUCLEOTIDE SEQUENCE</scope>
    <source>
        <strain evidence="1">G01</strain>
    </source>
</reference>
<gene>
    <name evidence="1" type="ORF">Sangu_3103500</name>
</gene>
<comment type="caution">
    <text evidence="1">The sequence shown here is derived from an EMBL/GenBank/DDBJ whole genome shotgun (WGS) entry which is preliminary data.</text>
</comment>
<sequence>MTGCFYDEVVPSALELTGINENRDRFIPRSSKYLLYDYYLLQSADGNQCSSVSTDKWVKFWSKKATKYHSFPPHKEKKLVLPKSIHNPLGDIATHEKWFDAEEALLFKLCIKGNLKEEAYLAAYLACWLYVFVLRDKNVNSIHPSTLRGHP</sequence>
<proteinExistence type="predicted"/>
<organism evidence="1">
    <name type="scientific">Sesamum angustifolium</name>
    <dbReference type="NCBI Taxonomy" id="2727405"/>
    <lineage>
        <taxon>Eukaryota</taxon>
        <taxon>Viridiplantae</taxon>
        <taxon>Streptophyta</taxon>
        <taxon>Embryophyta</taxon>
        <taxon>Tracheophyta</taxon>
        <taxon>Spermatophyta</taxon>
        <taxon>Magnoliopsida</taxon>
        <taxon>eudicotyledons</taxon>
        <taxon>Gunneridae</taxon>
        <taxon>Pentapetalae</taxon>
        <taxon>asterids</taxon>
        <taxon>lamiids</taxon>
        <taxon>Lamiales</taxon>
        <taxon>Pedaliaceae</taxon>
        <taxon>Sesamum</taxon>
    </lineage>
</organism>
<evidence type="ECO:0000313" key="1">
    <source>
        <dbReference type="EMBL" id="KAL0302375.1"/>
    </source>
</evidence>